<evidence type="ECO:0000313" key="1">
    <source>
        <dbReference type="EMBL" id="MPD02942.1"/>
    </source>
</evidence>
<comment type="caution">
    <text evidence="1">The sequence shown here is derived from an EMBL/GenBank/DDBJ whole genome shotgun (WGS) entry which is preliminary data.</text>
</comment>
<keyword evidence="2" id="KW-1185">Reference proteome</keyword>
<sequence length="104" mass="11297">MKVWGEGGRGTGKEGGVRCGSRPLCSLLCHWSLNLWPVIHPSPGDMGRGIAYVTVLASRGCWKDSNLPRSLVRAERHLAWMSATLTQDSNPGAVKGGQIITERR</sequence>
<organism evidence="1 2">
    <name type="scientific">Portunus trituberculatus</name>
    <name type="common">Swimming crab</name>
    <name type="synonym">Neptunus trituberculatus</name>
    <dbReference type="NCBI Taxonomy" id="210409"/>
    <lineage>
        <taxon>Eukaryota</taxon>
        <taxon>Metazoa</taxon>
        <taxon>Ecdysozoa</taxon>
        <taxon>Arthropoda</taxon>
        <taxon>Crustacea</taxon>
        <taxon>Multicrustacea</taxon>
        <taxon>Malacostraca</taxon>
        <taxon>Eumalacostraca</taxon>
        <taxon>Eucarida</taxon>
        <taxon>Decapoda</taxon>
        <taxon>Pleocyemata</taxon>
        <taxon>Brachyura</taxon>
        <taxon>Eubrachyura</taxon>
        <taxon>Portunoidea</taxon>
        <taxon>Portunidae</taxon>
        <taxon>Portuninae</taxon>
        <taxon>Portunus</taxon>
    </lineage>
</organism>
<reference evidence="1 2" key="1">
    <citation type="submission" date="2019-05" db="EMBL/GenBank/DDBJ databases">
        <title>Another draft genome of Portunus trituberculatus and its Hox gene families provides insights of decapod evolution.</title>
        <authorList>
            <person name="Jeong J.-H."/>
            <person name="Song I."/>
            <person name="Kim S."/>
            <person name="Choi T."/>
            <person name="Kim D."/>
            <person name="Ryu S."/>
            <person name="Kim W."/>
        </authorList>
    </citation>
    <scope>NUCLEOTIDE SEQUENCE [LARGE SCALE GENOMIC DNA]</scope>
    <source>
        <tissue evidence="1">Muscle</tissue>
    </source>
</reference>
<dbReference type="AlphaFoldDB" id="A0A5B7JY42"/>
<protein>
    <submittedName>
        <fullName evidence="1">Uncharacterized protein</fullName>
    </submittedName>
</protein>
<proteinExistence type="predicted"/>
<gene>
    <name evidence="1" type="ORF">E2C01_098551</name>
</gene>
<evidence type="ECO:0000313" key="2">
    <source>
        <dbReference type="Proteomes" id="UP000324222"/>
    </source>
</evidence>
<name>A0A5B7JY42_PORTR</name>
<accession>A0A5B7JY42</accession>
<dbReference type="EMBL" id="VSRR010133850">
    <property type="protein sequence ID" value="MPD02942.1"/>
    <property type="molecule type" value="Genomic_DNA"/>
</dbReference>
<dbReference type="Proteomes" id="UP000324222">
    <property type="component" value="Unassembled WGS sequence"/>
</dbReference>